<evidence type="ECO:0000256" key="4">
    <source>
        <dbReference type="ARBA" id="ARBA00023002"/>
    </source>
</evidence>
<dbReference type="GO" id="GO:0016709">
    <property type="term" value="F:oxidoreductase activity, acting on paired donors, with incorporation or reduction of molecular oxygen, NAD(P)H as one donor, and incorporation of one atom of oxygen"/>
    <property type="evidence" value="ECO:0007669"/>
    <property type="project" value="UniProtKB-ARBA"/>
</dbReference>
<dbReference type="InterPro" id="IPR036188">
    <property type="entry name" value="FAD/NAD-bd_sf"/>
</dbReference>
<dbReference type="OrthoDB" id="10016252at2759"/>
<feature type="domain" description="FAD-binding" evidence="5">
    <location>
        <begin position="8"/>
        <end position="199"/>
    </location>
</feature>
<dbReference type="Pfam" id="PF01494">
    <property type="entry name" value="FAD_binding_3"/>
    <property type="match status" value="2"/>
</dbReference>
<dbReference type="InterPro" id="IPR050641">
    <property type="entry name" value="RIFMO-like"/>
</dbReference>
<evidence type="ECO:0000256" key="1">
    <source>
        <dbReference type="ARBA" id="ARBA00001974"/>
    </source>
</evidence>
<keyword evidence="2" id="KW-0285">Flavoprotein</keyword>
<dbReference type="Gene3D" id="3.50.50.60">
    <property type="entry name" value="FAD/NAD(P)-binding domain"/>
    <property type="match status" value="2"/>
</dbReference>
<dbReference type="GO" id="GO:0071949">
    <property type="term" value="F:FAD binding"/>
    <property type="evidence" value="ECO:0007669"/>
    <property type="project" value="InterPro"/>
</dbReference>
<dbReference type="STRING" id="1314674.A0A0D7BRJ1"/>
<proteinExistence type="predicted"/>
<keyword evidence="7" id="KW-1185">Reference proteome</keyword>
<comment type="cofactor">
    <cofactor evidence="1">
        <name>FAD</name>
        <dbReference type="ChEBI" id="CHEBI:57692"/>
    </cofactor>
</comment>
<evidence type="ECO:0000313" key="7">
    <source>
        <dbReference type="Proteomes" id="UP000054007"/>
    </source>
</evidence>
<dbReference type="PRINTS" id="PR00420">
    <property type="entry name" value="RNGMNOXGNASE"/>
</dbReference>
<accession>A0A0D7BRJ1</accession>
<dbReference type="Proteomes" id="UP000054007">
    <property type="component" value="Unassembled WGS sequence"/>
</dbReference>
<reference evidence="6 7" key="1">
    <citation type="journal article" date="2015" name="Fungal Genet. Biol.">
        <title>Evolution of novel wood decay mechanisms in Agaricales revealed by the genome sequences of Fistulina hepatica and Cylindrobasidium torrendii.</title>
        <authorList>
            <person name="Floudas D."/>
            <person name="Held B.W."/>
            <person name="Riley R."/>
            <person name="Nagy L.G."/>
            <person name="Koehler G."/>
            <person name="Ransdell A.S."/>
            <person name="Younus H."/>
            <person name="Chow J."/>
            <person name="Chiniquy J."/>
            <person name="Lipzen A."/>
            <person name="Tritt A."/>
            <person name="Sun H."/>
            <person name="Haridas S."/>
            <person name="LaButti K."/>
            <person name="Ohm R.A."/>
            <person name="Kues U."/>
            <person name="Blanchette R.A."/>
            <person name="Grigoriev I.V."/>
            <person name="Minto R.E."/>
            <person name="Hibbett D.S."/>
        </authorList>
    </citation>
    <scope>NUCLEOTIDE SEQUENCE [LARGE SCALE GENOMIC DNA]</scope>
    <source>
        <strain evidence="6 7">FP15055 ss-10</strain>
    </source>
</reference>
<protein>
    <submittedName>
        <fullName evidence="6">FAD/NAD(P)-binding domain-containing protein</fullName>
    </submittedName>
</protein>
<organism evidence="6 7">
    <name type="scientific">Cylindrobasidium torrendii FP15055 ss-10</name>
    <dbReference type="NCBI Taxonomy" id="1314674"/>
    <lineage>
        <taxon>Eukaryota</taxon>
        <taxon>Fungi</taxon>
        <taxon>Dikarya</taxon>
        <taxon>Basidiomycota</taxon>
        <taxon>Agaricomycotina</taxon>
        <taxon>Agaricomycetes</taxon>
        <taxon>Agaricomycetidae</taxon>
        <taxon>Agaricales</taxon>
        <taxon>Marasmiineae</taxon>
        <taxon>Physalacriaceae</taxon>
        <taxon>Cylindrobasidium</taxon>
    </lineage>
</organism>
<feature type="domain" description="FAD-binding" evidence="5">
    <location>
        <begin position="332"/>
        <end position="369"/>
    </location>
</feature>
<evidence type="ECO:0000313" key="6">
    <source>
        <dbReference type="EMBL" id="KIY72216.1"/>
    </source>
</evidence>
<dbReference type="PANTHER" id="PTHR43004">
    <property type="entry name" value="TRK SYSTEM POTASSIUM UPTAKE PROTEIN"/>
    <property type="match status" value="1"/>
</dbReference>
<dbReference type="InterPro" id="IPR002938">
    <property type="entry name" value="FAD-bd"/>
</dbReference>
<keyword evidence="3" id="KW-0274">FAD</keyword>
<dbReference type="PANTHER" id="PTHR43004:SF19">
    <property type="entry name" value="BINDING MONOOXYGENASE, PUTATIVE (JCVI)-RELATED"/>
    <property type="match status" value="1"/>
</dbReference>
<dbReference type="SUPFAM" id="SSF51905">
    <property type="entry name" value="FAD/NAD(P)-binding domain"/>
    <property type="match status" value="1"/>
</dbReference>
<evidence type="ECO:0000256" key="3">
    <source>
        <dbReference type="ARBA" id="ARBA00022827"/>
    </source>
</evidence>
<gene>
    <name evidence="6" type="ORF">CYLTODRAFT_418193</name>
</gene>
<dbReference type="EMBL" id="KN880446">
    <property type="protein sequence ID" value="KIY72216.1"/>
    <property type="molecule type" value="Genomic_DNA"/>
</dbReference>
<dbReference type="AlphaFoldDB" id="A0A0D7BRJ1"/>
<name>A0A0D7BRJ1_9AGAR</name>
<sequence>MSTLPESTSVLIVGAGPIGLTMALALQKHGVQDIVIVDAQEERENYGWSSRASMIHAATLEALDTVGLAEPLTAIGVKGKGLVHHEWGTSFTAVDITSLASYTPFPYALLLPQSQTEEIFTKLVEEQGIKIHRPYRAAGLSVNRKLGGADVTFDNGEHIRADYVVGADGSHSVIREASGIAFRDPDELAAAGTGNTFVQQLCHADLVFSGADPLTSPDYLETNVTPTAILMSIPLPPSYQGPIPLAPNEFARRIAFNVPASEGVPPQNPNLEFLQDQVNRKGPASMSSDVAVNSTPTKVSRVIWSSRYKMRYAVAETFAKVVTDESGERGALVTLVGDAGHTHSPLGGQGMNLGVRDAMFLAPVLAEHILAVGEPLQKDRKKIEEWAASRRERALKTITMTKALSKATNSVMANSRIVRFVKFWAWRWLSAIPFIKRMTAWRFAGLGNR</sequence>
<evidence type="ECO:0000256" key="2">
    <source>
        <dbReference type="ARBA" id="ARBA00022630"/>
    </source>
</evidence>
<evidence type="ECO:0000259" key="5">
    <source>
        <dbReference type="Pfam" id="PF01494"/>
    </source>
</evidence>
<keyword evidence="4" id="KW-0560">Oxidoreductase</keyword>